<dbReference type="GO" id="GO:1990281">
    <property type="term" value="C:efflux pump complex"/>
    <property type="evidence" value="ECO:0007669"/>
    <property type="project" value="TreeGrafter"/>
</dbReference>
<feature type="signal peptide" evidence="2">
    <location>
        <begin position="1"/>
        <end position="27"/>
    </location>
</feature>
<feature type="domain" description="Multidrug resistance protein MdtA-like barrel-sandwich hybrid" evidence="3">
    <location>
        <begin position="65"/>
        <end position="179"/>
    </location>
</feature>
<dbReference type="OrthoDB" id="9816569at2"/>
<keyword evidence="2" id="KW-0732">Signal</keyword>
<evidence type="ECO:0000259" key="3">
    <source>
        <dbReference type="Pfam" id="PF25917"/>
    </source>
</evidence>
<evidence type="ECO:0000256" key="2">
    <source>
        <dbReference type="SAM" id="SignalP"/>
    </source>
</evidence>
<dbReference type="RefSeq" id="WP_069668692.1">
    <property type="nucleotide sequence ID" value="NZ_JAPFIM010000018.1"/>
</dbReference>
<evidence type="ECO:0000313" key="5">
    <source>
        <dbReference type="EMBL" id="OAM97497.1"/>
    </source>
</evidence>
<name>A0A178J797_9VIBR</name>
<comment type="similarity">
    <text evidence="1">Belongs to the membrane fusion protein (MFP) (TC 8.A.1) family.</text>
</comment>
<dbReference type="Gene3D" id="1.10.287.470">
    <property type="entry name" value="Helix hairpin bin"/>
    <property type="match status" value="2"/>
</dbReference>
<feature type="chain" id="PRO_5044550462" evidence="2">
    <location>
        <begin position="28"/>
        <end position="363"/>
    </location>
</feature>
<dbReference type="PROSITE" id="PS51257">
    <property type="entry name" value="PROKAR_LIPOPROTEIN"/>
    <property type="match status" value="1"/>
</dbReference>
<dbReference type="PANTHER" id="PTHR30469:SF15">
    <property type="entry name" value="HLYD FAMILY OF SECRETION PROTEINS"/>
    <property type="match status" value="1"/>
</dbReference>
<protein>
    <submittedName>
        <fullName evidence="4">Efflux RND transporter periplasmic adaptor subunit</fullName>
    </submittedName>
    <submittedName>
        <fullName evidence="5">Efflux transporter periplasmic adaptor subunit</fullName>
    </submittedName>
</protein>
<dbReference type="Gene3D" id="2.40.30.170">
    <property type="match status" value="1"/>
</dbReference>
<dbReference type="Pfam" id="PF25917">
    <property type="entry name" value="BSH_RND"/>
    <property type="match status" value="1"/>
</dbReference>
<accession>A0A178J797</accession>
<dbReference type="SUPFAM" id="SSF111369">
    <property type="entry name" value="HlyD-like secretion proteins"/>
    <property type="match status" value="1"/>
</dbReference>
<dbReference type="InterPro" id="IPR058625">
    <property type="entry name" value="MdtA-like_BSH"/>
</dbReference>
<dbReference type="EMBL" id="LUAX01000007">
    <property type="protein sequence ID" value="OAM97497.1"/>
    <property type="molecule type" value="Genomic_DNA"/>
</dbReference>
<dbReference type="Gene3D" id="2.40.50.100">
    <property type="match status" value="2"/>
</dbReference>
<dbReference type="EMBL" id="JAPFIT010000010">
    <property type="protein sequence ID" value="MDC5739655.1"/>
    <property type="molecule type" value="Genomic_DNA"/>
</dbReference>
<sequence length="363" mass="40027">MNKLALSLGLTLTLAPTLFFSCQLSQAKPSANSTAYMVQLPIERKATKLIALEGEFKPSKYTQILAENSGKIASIYVQDGDYVEKGQPLLDFDATLAALAVKAAQNEYQMATRNIIELTRNTGEDDPRFQSAVSAVEATRSNLLLAQQDHEATTMYAPFAGTLGQFHLNAGNYVNEGELITELVATNTVELHFTASPQVLNVFRKVLNNYPDRLQASIVSQEGHYIDGKLRYVDSKLANQSQELSAYAVFDNRNGEHLIGSKTAFYLNSPQQEPQLFVPASSIHTNDGIPTLFVLDDKRVVRPKQVTIAKIKESYTGYVPIKSGLKANDFVLTTPEAPELVGKKIDPMVDLVNQLNEILNRQS</sequence>
<dbReference type="GeneID" id="78077675"/>
<keyword evidence="7" id="KW-1185">Reference proteome</keyword>
<dbReference type="AlphaFoldDB" id="A0A178J797"/>
<gene>
    <name evidence="5" type="ORF">AZ468_18295</name>
    <name evidence="4" type="ORF">OPW20_06230</name>
</gene>
<reference evidence="4" key="2">
    <citation type="submission" date="2022-11" db="EMBL/GenBank/DDBJ databases">
        <title>Role of the vibriolysin VemA secreted by the emergent pathogen Vibrio europaeus in the colonization of Manila clam mucus.</title>
        <authorList>
            <person name="Martinez C."/>
            <person name="Rodriguez S."/>
            <person name="Vences A."/>
            <person name="Barja J.L."/>
            <person name="Toranzo A.E."/>
            <person name="Dubert J."/>
        </authorList>
    </citation>
    <scope>NUCLEOTIDE SEQUENCE</scope>
    <source>
        <strain evidence="4">3454</strain>
    </source>
</reference>
<dbReference type="PANTHER" id="PTHR30469">
    <property type="entry name" value="MULTIDRUG RESISTANCE PROTEIN MDTA"/>
    <property type="match status" value="1"/>
</dbReference>
<comment type="caution">
    <text evidence="5">The sequence shown here is derived from an EMBL/GenBank/DDBJ whole genome shotgun (WGS) entry which is preliminary data.</text>
</comment>
<dbReference type="Gene3D" id="2.40.420.20">
    <property type="match status" value="1"/>
</dbReference>
<dbReference type="Proteomes" id="UP001150001">
    <property type="component" value="Unassembled WGS sequence"/>
</dbReference>
<reference evidence="5 6" key="1">
    <citation type="submission" date="2016-03" db="EMBL/GenBank/DDBJ databases">
        <title>Draft genome sequence of the Vibrio tubiashii subs. europaeus.</title>
        <authorList>
            <person name="Spinard E."/>
            <person name="Dubert J."/>
            <person name="Nelson D.R."/>
            <person name="Barja J.L."/>
        </authorList>
    </citation>
    <scope>NUCLEOTIDE SEQUENCE [LARGE SCALE GENOMIC DNA]</scope>
    <source>
        <strain evidence="6">PP-638</strain>
        <strain evidence="5">PP2-638</strain>
    </source>
</reference>
<evidence type="ECO:0000313" key="7">
    <source>
        <dbReference type="Proteomes" id="UP001150001"/>
    </source>
</evidence>
<evidence type="ECO:0000313" key="6">
    <source>
        <dbReference type="Proteomes" id="UP000094761"/>
    </source>
</evidence>
<dbReference type="GO" id="GO:0015562">
    <property type="term" value="F:efflux transmembrane transporter activity"/>
    <property type="evidence" value="ECO:0007669"/>
    <property type="project" value="TreeGrafter"/>
</dbReference>
<dbReference type="Proteomes" id="UP000094761">
    <property type="component" value="Unassembled WGS sequence"/>
</dbReference>
<evidence type="ECO:0000313" key="4">
    <source>
        <dbReference type="EMBL" id="MDC5739655.1"/>
    </source>
</evidence>
<evidence type="ECO:0000256" key="1">
    <source>
        <dbReference type="ARBA" id="ARBA00009477"/>
    </source>
</evidence>
<proteinExistence type="inferred from homology"/>
<organism evidence="5 6">
    <name type="scientific">Vibrio europaeus</name>
    <dbReference type="NCBI Taxonomy" id="300876"/>
    <lineage>
        <taxon>Bacteria</taxon>
        <taxon>Pseudomonadati</taxon>
        <taxon>Pseudomonadota</taxon>
        <taxon>Gammaproteobacteria</taxon>
        <taxon>Vibrionales</taxon>
        <taxon>Vibrionaceae</taxon>
        <taxon>Vibrio</taxon>
        <taxon>Vibrio oreintalis group</taxon>
    </lineage>
</organism>